<gene>
    <name evidence="3" type="ORF">SG35_007390</name>
</gene>
<evidence type="ECO:0000313" key="3">
    <source>
        <dbReference type="EMBL" id="WDE00455.1"/>
    </source>
</evidence>
<feature type="signal peptide" evidence="2">
    <location>
        <begin position="1"/>
        <end position="21"/>
    </location>
</feature>
<dbReference type="AlphaFoldDB" id="A0AAE9YUA9"/>
<keyword evidence="4" id="KW-1185">Reference proteome</keyword>
<reference evidence="3 4" key="1">
    <citation type="journal article" date="2015" name="Genome Announc.">
        <title>Draft Genome Sequences of Marine Isolates of Thalassomonas viridans and Thalassomonas actiniarum.</title>
        <authorList>
            <person name="Olonade I."/>
            <person name="van Zyl L.J."/>
            <person name="Trindade M."/>
        </authorList>
    </citation>
    <scope>NUCLEOTIDE SEQUENCE [LARGE SCALE GENOMIC DNA]</scope>
    <source>
        <strain evidence="3 4">A5K-106</strain>
    </source>
</reference>
<evidence type="ECO:0000256" key="2">
    <source>
        <dbReference type="SAM" id="SignalP"/>
    </source>
</evidence>
<dbReference type="KEGG" id="tact:SG35_007390"/>
<feature type="region of interest" description="Disordered" evidence="1">
    <location>
        <begin position="33"/>
        <end position="96"/>
    </location>
</feature>
<proteinExistence type="predicted"/>
<feature type="chain" id="PRO_5041927119" evidence="2">
    <location>
        <begin position="22"/>
        <end position="96"/>
    </location>
</feature>
<organism evidence="3 4">
    <name type="scientific">Thalassomonas actiniarum</name>
    <dbReference type="NCBI Taxonomy" id="485447"/>
    <lineage>
        <taxon>Bacteria</taxon>
        <taxon>Pseudomonadati</taxon>
        <taxon>Pseudomonadota</taxon>
        <taxon>Gammaproteobacteria</taxon>
        <taxon>Alteromonadales</taxon>
        <taxon>Colwelliaceae</taxon>
        <taxon>Thalassomonas</taxon>
    </lineage>
</organism>
<sequence>MIRHHYQTAILILMVSAPAQAFNNQPVISQLQAEPAQEQVKTPRDKDVTADNTKKTEKKGEDQKQQTVKTTNKQQDTFTPTEEISEDLAVSFPVDI</sequence>
<dbReference type="EMBL" id="CP059735">
    <property type="protein sequence ID" value="WDE00455.1"/>
    <property type="molecule type" value="Genomic_DNA"/>
</dbReference>
<evidence type="ECO:0000256" key="1">
    <source>
        <dbReference type="SAM" id="MobiDB-lite"/>
    </source>
</evidence>
<protein>
    <submittedName>
        <fullName evidence="3">Uncharacterized protein</fullName>
    </submittedName>
</protein>
<keyword evidence="2" id="KW-0732">Signal</keyword>
<name>A0AAE9YUA9_9GAMM</name>
<feature type="compositionally biased region" description="Low complexity" evidence="1">
    <location>
        <begin position="65"/>
        <end position="75"/>
    </location>
</feature>
<reference evidence="3 4" key="2">
    <citation type="journal article" date="2022" name="Mar. Drugs">
        <title>Bioassay-Guided Fractionation Leads to the Detection of Cholic Acid Generated by the Rare Thalassomonas sp.</title>
        <authorList>
            <person name="Pheiffer F."/>
            <person name="Schneider Y.K."/>
            <person name="Hansen E.H."/>
            <person name="Andersen J.H."/>
            <person name="Isaksson J."/>
            <person name="Busche T."/>
            <person name="R C."/>
            <person name="Kalinowski J."/>
            <person name="Zyl L.V."/>
            <person name="Trindade M."/>
        </authorList>
    </citation>
    <scope>NUCLEOTIDE SEQUENCE [LARGE SCALE GENOMIC DNA]</scope>
    <source>
        <strain evidence="3 4">A5K-106</strain>
    </source>
</reference>
<dbReference type="RefSeq" id="WP_044830635.1">
    <property type="nucleotide sequence ID" value="NZ_CP059735.1"/>
</dbReference>
<accession>A0AAE9YUA9</accession>
<dbReference type="Proteomes" id="UP000032568">
    <property type="component" value="Chromosome"/>
</dbReference>
<feature type="compositionally biased region" description="Basic and acidic residues" evidence="1">
    <location>
        <begin position="41"/>
        <end position="64"/>
    </location>
</feature>
<evidence type="ECO:0000313" key="4">
    <source>
        <dbReference type="Proteomes" id="UP000032568"/>
    </source>
</evidence>